<evidence type="ECO:0008006" key="12">
    <source>
        <dbReference type="Google" id="ProtNLM"/>
    </source>
</evidence>
<dbReference type="SUPFAM" id="SSF51735">
    <property type="entry name" value="NAD(P)-binding Rossmann-fold domains"/>
    <property type="match status" value="2"/>
</dbReference>
<dbReference type="InterPro" id="IPR011032">
    <property type="entry name" value="GroES-like_sf"/>
</dbReference>
<comment type="similarity">
    <text evidence="2">Belongs to the zinc-containing alcohol dehydrogenase family.</text>
</comment>
<comment type="caution">
    <text evidence="10">The sequence shown here is derived from an EMBL/GenBank/DDBJ whole genome shotgun (WGS) entry which is preliminary data.</text>
</comment>
<dbReference type="Pfam" id="PF08240">
    <property type="entry name" value="ADH_N"/>
    <property type="match status" value="1"/>
</dbReference>
<keyword evidence="3" id="KW-0479">Metal-binding</keyword>
<dbReference type="Gene3D" id="3.90.25.10">
    <property type="entry name" value="UDP-galactose 4-epimerase, domain 1"/>
    <property type="match status" value="1"/>
</dbReference>
<dbReference type="InterPro" id="IPR013149">
    <property type="entry name" value="ADH-like_C"/>
</dbReference>
<evidence type="ECO:0000256" key="3">
    <source>
        <dbReference type="ARBA" id="ARBA00022723"/>
    </source>
</evidence>
<evidence type="ECO:0000256" key="6">
    <source>
        <dbReference type="ARBA" id="ARBA00023027"/>
    </source>
</evidence>
<evidence type="ECO:0000256" key="4">
    <source>
        <dbReference type="ARBA" id="ARBA00022833"/>
    </source>
</evidence>
<dbReference type="GO" id="GO:0003939">
    <property type="term" value="F:L-iditol 2-dehydrogenase (NAD+) activity"/>
    <property type="evidence" value="ECO:0007669"/>
    <property type="project" value="TreeGrafter"/>
</dbReference>
<feature type="domain" description="Alcohol dehydrogenase-like C-terminal" evidence="7">
    <location>
        <begin position="199"/>
        <end position="345"/>
    </location>
</feature>
<dbReference type="Pfam" id="PF00107">
    <property type="entry name" value="ADH_zinc_N"/>
    <property type="match status" value="1"/>
</dbReference>
<dbReference type="PANTHER" id="PTHR43161">
    <property type="entry name" value="SORBITOL DEHYDROGENASE"/>
    <property type="match status" value="1"/>
</dbReference>
<dbReference type="InterPro" id="IPR008030">
    <property type="entry name" value="NmrA-like"/>
</dbReference>
<name>A0AA38XWD1_9EURO</name>
<gene>
    <name evidence="10" type="ORF">H2204_010898</name>
</gene>
<dbReference type="Gene3D" id="3.90.180.10">
    <property type="entry name" value="Medium-chain alcohol dehydrogenases, catalytic domain"/>
    <property type="match status" value="1"/>
</dbReference>
<proteinExistence type="inferred from homology"/>
<sequence>MSGAASIQALVLHGAKDLRLESRPQPSPRAGEVQIAVKATGLCGSDLHYYHHGRNGNFIIQSPLVLGHEASGVVTAVSESANAVASSSSLKVGDRVAMEVGIPCRSCSLCTTGRYNLCPKLSFRSSAKTFPHADGTLQTMITQPAEMCHKLPENVTFEQGALVEPLAVSLHALNRSQVAGSGSGVALTGSSALVLGAGAVGMLTAAVLAVAGVTDIVIADIDAPRLKIAAALGGGRFNLKTFLIPKKPAAPTIEETLAGAQELAAEVSKSAGLDTGFDRVFECTGVPSCVQLGIFAANAGGKLVLVGMGNPTQTLPLGAAALREVDIIGVFRYANCYPAAIALFASGKLDGVAEDVVTHRVSLADGEKAFRLAANQGREGEDEGATGKQGGSAIKALLDNPPPFDFRILAVTRKSTSKAAKALAANSKIELIEGDLHDPQAIFEKAGGVGAVWGVFCVTIPSMKKGDEQLEMARGKKLIDAAMMHDVKHFVLSSVDRGGPGKSDFNATDVPHFVTKYWTEKHLIENTRGKNMTYTILRPVAFMENLTPTFPGRVFAAMWANMGDKALQIVATKDIGVFAAKAFTGSDTEEYKNTAISLAGDTLTQSQANQIFWRALGRPMPVSYGFMASLLQWMVPELGTMFRWFVEHGYGADEVQCRKLNKDMLNFESWMIQESGFKR</sequence>
<keyword evidence="11" id="KW-1185">Reference proteome</keyword>
<dbReference type="Pfam" id="PF05368">
    <property type="entry name" value="NmrA"/>
    <property type="match status" value="1"/>
</dbReference>
<dbReference type="InterPro" id="IPR013154">
    <property type="entry name" value="ADH-like_N"/>
</dbReference>
<comment type="cofactor">
    <cofactor evidence="1">
        <name>Zn(2+)</name>
        <dbReference type="ChEBI" id="CHEBI:29105"/>
    </cofactor>
</comment>
<evidence type="ECO:0000259" key="7">
    <source>
        <dbReference type="Pfam" id="PF00107"/>
    </source>
</evidence>
<feature type="domain" description="Alcohol dehydrogenase-like N-terminal" evidence="9">
    <location>
        <begin position="30"/>
        <end position="153"/>
    </location>
</feature>
<dbReference type="InterPro" id="IPR045306">
    <property type="entry name" value="SDH-like"/>
</dbReference>
<dbReference type="Proteomes" id="UP001172681">
    <property type="component" value="Unassembled WGS sequence"/>
</dbReference>
<dbReference type="EMBL" id="JAPDRN010000095">
    <property type="protein sequence ID" value="KAJ9624342.1"/>
    <property type="molecule type" value="Genomic_DNA"/>
</dbReference>
<accession>A0AA38XWD1</accession>
<keyword evidence="4" id="KW-0862">Zinc</keyword>
<keyword evidence="5" id="KW-0560">Oxidoreductase</keyword>
<dbReference type="GO" id="GO:0006062">
    <property type="term" value="P:sorbitol catabolic process"/>
    <property type="evidence" value="ECO:0007669"/>
    <property type="project" value="TreeGrafter"/>
</dbReference>
<dbReference type="Gene3D" id="3.40.50.720">
    <property type="entry name" value="NAD(P)-binding Rossmann-like Domain"/>
    <property type="match status" value="2"/>
</dbReference>
<dbReference type="AlphaFoldDB" id="A0AA38XWD1"/>
<reference evidence="10" key="1">
    <citation type="submission" date="2022-10" db="EMBL/GenBank/DDBJ databases">
        <title>Culturing micro-colonial fungi from biological soil crusts in the Mojave desert and describing Neophaeococcomyces mojavensis, and introducing the new genera and species Taxawa tesnikishii.</title>
        <authorList>
            <person name="Kurbessoian T."/>
            <person name="Stajich J.E."/>
        </authorList>
    </citation>
    <scope>NUCLEOTIDE SEQUENCE</scope>
    <source>
        <strain evidence="10">TK_35</strain>
    </source>
</reference>
<dbReference type="GO" id="GO:0046872">
    <property type="term" value="F:metal ion binding"/>
    <property type="evidence" value="ECO:0007669"/>
    <property type="project" value="UniProtKB-KW"/>
</dbReference>
<evidence type="ECO:0000259" key="9">
    <source>
        <dbReference type="Pfam" id="PF08240"/>
    </source>
</evidence>
<dbReference type="PANTHER" id="PTHR43161:SF25">
    <property type="entry name" value="ALCOHOL DEHYDROGENASE, PUTATIVE (AFU_ORTHOLOGUE AFUA_1G14390)-RELATED"/>
    <property type="match status" value="1"/>
</dbReference>
<organism evidence="10 11">
    <name type="scientific">Knufia peltigerae</name>
    <dbReference type="NCBI Taxonomy" id="1002370"/>
    <lineage>
        <taxon>Eukaryota</taxon>
        <taxon>Fungi</taxon>
        <taxon>Dikarya</taxon>
        <taxon>Ascomycota</taxon>
        <taxon>Pezizomycotina</taxon>
        <taxon>Eurotiomycetes</taxon>
        <taxon>Chaetothyriomycetidae</taxon>
        <taxon>Chaetothyriales</taxon>
        <taxon>Trichomeriaceae</taxon>
        <taxon>Knufia</taxon>
    </lineage>
</organism>
<protein>
    <recommendedName>
        <fullName evidence="12">Enoyl reductase (ER) domain-containing protein</fullName>
    </recommendedName>
</protein>
<feature type="domain" description="NmrA-like" evidence="8">
    <location>
        <begin position="384"/>
        <end position="652"/>
    </location>
</feature>
<evidence type="ECO:0000313" key="10">
    <source>
        <dbReference type="EMBL" id="KAJ9624342.1"/>
    </source>
</evidence>
<evidence type="ECO:0000259" key="8">
    <source>
        <dbReference type="Pfam" id="PF05368"/>
    </source>
</evidence>
<dbReference type="InterPro" id="IPR036291">
    <property type="entry name" value="NAD(P)-bd_dom_sf"/>
</dbReference>
<evidence type="ECO:0000256" key="5">
    <source>
        <dbReference type="ARBA" id="ARBA00023002"/>
    </source>
</evidence>
<keyword evidence="6" id="KW-0520">NAD</keyword>
<dbReference type="SUPFAM" id="SSF50129">
    <property type="entry name" value="GroES-like"/>
    <property type="match status" value="1"/>
</dbReference>
<evidence type="ECO:0000256" key="2">
    <source>
        <dbReference type="ARBA" id="ARBA00008072"/>
    </source>
</evidence>
<evidence type="ECO:0000313" key="11">
    <source>
        <dbReference type="Proteomes" id="UP001172681"/>
    </source>
</evidence>
<evidence type="ECO:0000256" key="1">
    <source>
        <dbReference type="ARBA" id="ARBA00001947"/>
    </source>
</evidence>
<dbReference type="CDD" id="cd05285">
    <property type="entry name" value="sorbitol_DH"/>
    <property type="match status" value="1"/>
</dbReference>